<name>J3NCX7_ORYBR</name>
<reference evidence="1" key="1">
    <citation type="journal article" date="2013" name="Nat. Commun.">
        <title>Whole-genome sequencing of Oryza brachyantha reveals mechanisms underlying Oryza genome evolution.</title>
        <authorList>
            <person name="Chen J."/>
            <person name="Huang Q."/>
            <person name="Gao D."/>
            <person name="Wang J."/>
            <person name="Lang Y."/>
            <person name="Liu T."/>
            <person name="Li B."/>
            <person name="Bai Z."/>
            <person name="Luis Goicoechea J."/>
            <person name="Liang C."/>
            <person name="Chen C."/>
            <person name="Zhang W."/>
            <person name="Sun S."/>
            <person name="Liao Y."/>
            <person name="Zhang X."/>
            <person name="Yang L."/>
            <person name="Song C."/>
            <person name="Wang M."/>
            <person name="Shi J."/>
            <person name="Liu G."/>
            <person name="Liu J."/>
            <person name="Zhou H."/>
            <person name="Zhou W."/>
            <person name="Yu Q."/>
            <person name="An N."/>
            <person name="Chen Y."/>
            <person name="Cai Q."/>
            <person name="Wang B."/>
            <person name="Liu B."/>
            <person name="Min J."/>
            <person name="Huang Y."/>
            <person name="Wu H."/>
            <person name="Li Z."/>
            <person name="Zhang Y."/>
            <person name="Yin Y."/>
            <person name="Song W."/>
            <person name="Jiang J."/>
            <person name="Jackson S.A."/>
            <person name="Wing R.A."/>
            <person name="Wang J."/>
            <person name="Chen M."/>
        </authorList>
    </citation>
    <scope>NUCLEOTIDE SEQUENCE [LARGE SCALE GENOMIC DNA]</scope>
    <source>
        <strain evidence="1">cv. IRGC 101232</strain>
    </source>
</reference>
<dbReference type="OMA" id="GAVRICC"/>
<keyword evidence="2" id="KW-1185">Reference proteome</keyword>
<evidence type="ECO:0000313" key="1">
    <source>
        <dbReference type="EnsemblPlants" id="OB12G18350.1"/>
    </source>
</evidence>
<dbReference type="PANTHER" id="PTHR47482:SF24">
    <property type="entry name" value="PROTEIN FAR1-RELATED SEQUENCE"/>
    <property type="match status" value="1"/>
</dbReference>
<accession>J3NCX7</accession>
<reference evidence="1" key="2">
    <citation type="submission" date="2013-04" db="UniProtKB">
        <authorList>
            <consortium name="EnsemblPlants"/>
        </authorList>
    </citation>
    <scope>IDENTIFICATION</scope>
</reference>
<proteinExistence type="predicted"/>
<dbReference type="Gramene" id="OB12G18350.1">
    <property type="protein sequence ID" value="OB12G18350.1"/>
    <property type="gene ID" value="OB12G18350"/>
</dbReference>
<protein>
    <recommendedName>
        <fullName evidence="3">FAR1 domain-containing protein</fullName>
    </recommendedName>
</protein>
<organism evidence="1">
    <name type="scientific">Oryza brachyantha</name>
    <name type="common">malo sina</name>
    <dbReference type="NCBI Taxonomy" id="4533"/>
    <lineage>
        <taxon>Eukaryota</taxon>
        <taxon>Viridiplantae</taxon>
        <taxon>Streptophyta</taxon>
        <taxon>Embryophyta</taxon>
        <taxon>Tracheophyta</taxon>
        <taxon>Spermatophyta</taxon>
        <taxon>Magnoliopsida</taxon>
        <taxon>Liliopsida</taxon>
        <taxon>Poales</taxon>
        <taxon>Poaceae</taxon>
        <taxon>BOP clade</taxon>
        <taxon>Oryzoideae</taxon>
        <taxon>Oryzeae</taxon>
        <taxon>Oryzinae</taxon>
        <taxon>Oryza</taxon>
    </lineage>
</organism>
<dbReference type="HOGENOM" id="CLU_1962982_0_0_1"/>
<dbReference type="AlphaFoldDB" id="J3NCX7"/>
<dbReference type="PANTHER" id="PTHR47482">
    <property type="entry name" value="OS11G0632001 PROTEIN"/>
    <property type="match status" value="1"/>
</dbReference>
<dbReference type="eggNOG" id="ENOG502R5X4">
    <property type="taxonomic scope" value="Eukaryota"/>
</dbReference>
<sequence>MTTCPTEMVISEVGDSWTITRLNLEHKHALSRTNEIKFLKPHMNITEEEKTLTRTLNLINVPNRMIMVVLSYLRGGLSLVPYTKKDVSNFKTSIRKECGVNGAVLPIFCNGAVRICCSSNFKQTKIIE</sequence>
<evidence type="ECO:0000313" key="2">
    <source>
        <dbReference type="Proteomes" id="UP000006038"/>
    </source>
</evidence>
<dbReference type="Proteomes" id="UP000006038">
    <property type="component" value="Chromosome 12"/>
</dbReference>
<dbReference type="EnsemblPlants" id="OB12G18350.1">
    <property type="protein sequence ID" value="OB12G18350.1"/>
    <property type="gene ID" value="OB12G18350"/>
</dbReference>
<evidence type="ECO:0008006" key="3">
    <source>
        <dbReference type="Google" id="ProtNLM"/>
    </source>
</evidence>